<sequence>MLSLSQQTAVNGLAIMTVLFAIFNLVILLVSRLTTIKPSALLYAIFQPKSPGTLTLPSAPLQEATSRSAVDQLIDVKRSRKWHSFVKFSPGPRLSLTYTFPLTTAYIIENVVSSPSFPLSLFGVIHARHAITQHARMTEDTGAYDFKVSVTDAREVDTGAECDVTLEMCASVTKELLSSTVMTFTSTSAKKAKLAKKNKPALTDEEKAAKGKLNAVAKEHSFADKVGKNHSVLYAGVSGDNNPIHHPTYCKLMGMSKPIMHGMYSLARAVAAVEETFKLAKVDKMRVSAAWKLPLPVPSEAKFSYGELKDVKGTEHAKDVEGAGGAYKKHVEFLVARDSKRGVLPHLRGVVSW</sequence>
<dbReference type="InterPro" id="IPR002539">
    <property type="entry name" value="MaoC-like_dom"/>
</dbReference>
<dbReference type="Gene3D" id="3.10.129.10">
    <property type="entry name" value="Hotdog Thioesterase"/>
    <property type="match status" value="1"/>
</dbReference>
<evidence type="ECO:0000313" key="4">
    <source>
        <dbReference type="Proteomes" id="UP001165060"/>
    </source>
</evidence>
<keyword evidence="1" id="KW-1133">Transmembrane helix</keyword>
<dbReference type="EMBL" id="BRYB01004222">
    <property type="protein sequence ID" value="GMI27621.1"/>
    <property type="molecule type" value="Genomic_DNA"/>
</dbReference>
<gene>
    <name evidence="3" type="ORF">TeGR_g15187</name>
</gene>
<evidence type="ECO:0000313" key="3">
    <source>
        <dbReference type="EMBL" id="GMI27621.1"/>
    </source>
</evidence>
<dbReference type="InterPro" id="IPR029069">
    <property type="entry name" value="HotDog_dom_sf"/>
</dbReference>
<accession>A0ABQ6MJC3</accession>
<dbReference type="SUPFAM" id="SSF54637">
    <property type="entry name" value="Thioesterase/thiol ester dehydrase-isomerase"/>
    <property type="match status" value="1"/>
</dbReference>
<dbReference type="Proteomes" id="UP001165060">
    <property type="component" value="Unassembled WGS sequence"/>
</dbReference>
<reference evidence="3 4" key="1">
    <citation type="journal article" date="2023" name="Commun. Biol.">
        <title>Genome analysis of Parmales, the sister group of diatoms, reveals the evolutionary specialization of diatoms from phago-mixotrophs to photoautotrophs.</title>
        <authorList>
            <person name="Ban H."/>
            <person name="Sato S."/>
            <person name="Yoshikawa S."/>
            <person name="Yamada K."/>
            <person name="Nakamura Y."/>
            <person name="Ichinomiya M."/>
            <person name="Sato N."/>
            <person name="Blanc-Mathieu R."/>
            <person name="Endo H."/>
            <person name="Kuwata A."/>
            <person name="Ogata H."/>
        </authorList>
    </citation>
    <scope>NUCLEOTIDE SEQUENCE [LARGE SCALE GENOMIC DNA]</scope>
</reference>
<feature type="transmembrane region" description="Helical" evidence="1">
    <location>
        <begin position="12"/>
        <end position="30"/>
    </location>
</feature>
<keyword evidence="4" id="KW-1185">Reference proteome</keyword>
<proteinExistence type="predicted"/>
<evidence type="ECO:0000259" key="2">
    <source>
        <dbReference type="Pfam" id="PF01575"/>
    </source>
</evidence>
<feature type="domain" description="MaoC-like" evidence="2">
    <location>
        <begin position="224"/>
        <end position="280"/>
    </location>
</feature>
<comment type="caution">
    <text evidence="3">The sequence shown here is derived from an EMBL/GenBank/DDBJ whole genome shotgun (WGS) entry which is preliminary data.</text>
</comment>
<name>A0ABQ6MJC3_9STRA</name>
<keyword evidence="1" id="KW-0812">Transmembrane</keyword>
<keyword evidence="1" id="KW-0472">Membrane</keyword>
<dbReference type="Pfam" id="PF01575">
    <property type="entry name" value="MaoC_dehydratas"/>
    <property type="match status" value="1"/>
</dbReference>
<protein>
    <recommendedName>
        <fullName evidence="2">MaoC-like domain-containing protein</fullName>
    </recommendedName>
</protein>
<evidence type="ECO:0000256" key="1">
    <source>
        <dbReference type="SAM" id="Phobius"/>
    </source>
</evidence>
<organism evidence="3 4">
    <name type="scientific">Tetraparma gracilis</name>
    <dbReference type="NCBI Taxonomy" id="2962635"/>
    <lineage>
        <taxon>Eukaryota</taxon>
        <taxon>Sar</taxon>
        <taxon>Stramenopiles</taxon>
        <taxon>Ochrophyta</taxon>
        <taxon>Bolidophyceae</taxon>
        <taxon>Parmales</taxon>
        <taxon>Triparmaceae</taxon>
        <taxon>Tetraparma</taxon>
    </lineage>
</organism>
<dbReference type="PANTHER" id="PTHR43841:SF3">
    <property type="entry name" value="(3R)-HYDROXYACYL-ACP DEHYDRATASE SUBUNIT HADB"/>
    <property type="match status" value="1"/>
</dbReference>
<dbReference type="PANTHER" id="PTHR43841">
    <property type="entry name" value="3-HYDROXYACYL-THIOESTER DEHYDRATASE HTDX-RELATED"/>
    <property type="match status" value="1"/>
</dbReference>